<dbReference type="AlphaFoldDB" id="A0A838L577"/>
<feature type="compositionally biased region" description="Polar residues" evidence="1">
    <location>
        <begin position="132"/>
        <end position="141"/>
    </location>
</feature>
<comment type="caution">
    <text evidence="2">The sequence shown here is derived from an EMBL/GenBank/DDBJ whole genome shotgun (WGS) entry which is preliminary data.</text>
</comment>
<evidence type="ECO:0000313" key="3">
    <source>
        <dbReference type="Proteomes" id="UP000570166"/>
    </source>
</evidence>
<dbReference type="Proteomes" id="UP000570166">
    <property type="component" value="Unassembled WGS sequence"/>
</dbReference>
<sequence length="141" mass="14106">MRRTIATVGALAAGAAVLGGCAHTKATGFGNRNAPNEFVVTRNPPLVIPPDFALRPPRPGEPRPQEASPSQQALAAMFGGQAQVSPGQQGLVDQTGGAPEAGIRSEVGSPSTNVVDKGSATKDIIAAPAGNGDNSTATTPQ</sequence>
<dbReference type="PROSITE" id="PS51257">
    <property type="entry name" value="PROKAR_LIPOPROTEIN"/>
    <property type="match status" value="1"/>
</dbReference>
<dbReference type="RefSeq" id="WP_160364870.1">
    <property type="nucleotide sequence ID" value="NZ_JACEIB010000001.1"/>
</dbReference>
<name>A0A838L577_9SPHN</name>
<organism evidence="2 3">
    <name type="scientific">Sphingomonas chungangi</name>
    <dbReference type="NCBI Taxonomy" id="2683589"/>
    <lineage>
        <taxon>Bacteria</taxon>
        <taxon>Pseudomonadati</taxon>
        <taxon>Pseudomonadota</taxon>
        <taxon>Alphaproteobacteria</taxon>
        <taxon>Sphingomonadales</taxon>
        <taxon>Sphingomonadaceae</taxon>
        <taxon>Sphingomonas</taxon>
    </lineage>
</organism>
<evidence type="ECO:0000313" key="2">
    <source>
        <dbReference type="EMBL" id="MBA2932778.1"/>
    </source>
</evidence>
<protein>
    <submittedName>
        <fullName evidence="2">DUF3035 domain-containing protein</fullName>
    </submittedName>
</protein>
<feature type="compositionally biased region" description="Polar residues" evidence="1">
    <location>
        <begin position="82"/>
        <end position="92"/>
    </location>
</feature>
<proteinExistence type="predicted"/>
<reference evidence="2 3" key="1">
    <citation type="submission" date="2020-07" db="EMBL/GenBank/DDBJ databases">
        <authorList>
            <person name="Sun Q."/>
        </authorList>
    </citation>
    <scope>NUCLEOTIDE SEQUENCE [LARGE SCALE GENOMIC DNA]</scope>
    <source>
        <strain evidence="2 3">CGMCC 1.13654</strain>
    </source>
</reference>
<dbReference type="EMBL" id="JACEIB010000001">
    <property type="protein sequence ID" value="MBA2932778.1"/>
    <property type="molecule type" value="Genomic_DNA"/>
</dbReference>
<feature type="region of interest" description="Disordered" evidence="1">
    <location>
        <begin position="51"/>
        <end position="141"/>
    </location>
</feature>
<gene>
    <name evidence="2" type="ORF">HZF05_01590</name>
</gene>
<accession>A0A838L577</accession>
<keyword evidence="3" id="KW-1185">Reference proteome</keyword>
<dbReference type="Pfam" id="PF11233">
    <property type="entry name" value="DUF3035"/>
    <property type="match status" value="1"/>
</dbReference>
<dbReference type="InterPro" id="IPR021395">
    <property type="entry name" value="DUF3035"/>
</dbReference>
<evidence type="ECO:0000256" key="1">
    <source>
        <dbReference type="SAM" id="MobiDB-lite"/>
    </source>
</evidence>